<evidence type="ECO:0000313" key="1">
    <source>
        <dbReference type="EMBL" id="CAJ2679033.1"/>
    </source>
</evidence>
<organism evidence="1 2">
    <name type="scientific">Trifolium pratense</name>
    <name type="common">Red clover</name>
    <dbReference type="NCBI Taxonomy" id="57577"/>
    <lineage>
        <taxon>Eukaryota</taxon>
        <taxon>Viridiplantae</taxon>
        <taxon>Streptophyta</taxon>
        <taxon>Embryophyta</taxon>
        <taxon>Tracheophyta</taxon>
        <taxon>Spermatophyta</taxon>
        <taxon>Magnoliopsida</taxon>
        <taxon>eudicotyledons</taxon>
        <taxon>Gunneridae</taxon>
        <taxon>Pentapetalae</taxon>
        <taxon>rosids</taxon>
        <taxon>fabids</taxon>
        <taxon>Fabales</taxon>
        <taxon>Fabaceae</taxon>
        <taxon>Papilionoideae</taxon>
        <taxon>50 kb inversion clade</taxon>
        <taxon>NPAAA clade</taxon>
        <taxon>Hologalegina</taxon>
        <taxon>IRL clade</taxon>
        <taxon>Trifolieae</taxon>
        <taxon>Trifolium</taxon>
    </lineage>
</organism>
<evidence type="ECO:0000313" key="2">
    <source>
        <dbReference type="Proteomes" id="UP001177021"/>
    </source>
</evidence>
<protein>
    <submittedName>
        <fullName evidence="1">Uncharacterized protein</fullName>
    </submittedName>
</protein>
<name>A0ACB0MBW9_TRIPR</name>
<dbReference type="EMBL" id="CASHSV030000823">
    <property type="protein sequence ID" value="CAJ2679033.1"/>
    <property type="molecule type" value="Genomic_DNA"/>
</dbReference>
<accession>A0ACB0MBW9</accession>
<proteinExistence type="predicted"/>
<gene>
    <name evidence="1" type="ORF">MILVUS5_LOCUS41223</name>
</gene>
<reference evidence="1" key="1">
    <citation type="submission" date="2023-10" db="EMBL/GenBank/DDBJ databases">
        <authorList>
            <person name="Rodriguez Cubillos JULIANA M."/>
            <person name="De Vega J."/>
        </authorList>
    </citation>
    <scope>NUCLEOTIDE SEQUENCE</scope>
</reference>
<comment type="caution">
    <text evidence="1">The sequence shown here is derived from an EMBL/GenBank/DDBJ whole genome shotgun (WGS) entry which is preliminary data.</text>
</comment>
<sequence length="516" mass="58731">MDFIVAMFVLFIVSSSTITSKNAVEAVETVEVSPVEFIGNLRRSNFSSDFIFGAGSAAYQVEGAANQGGKGPSIWDTYANDHAGRIKDGSNADISIDQYHRYKEDVAIAKDQNMDSYRFSISWPRILPKGKLSGGINQEGIAYYNNLINELWDKDIEPFVTLFHWDLPQVLQNEYGGFLSYQIIDDFQDFANLCFKEFGDRVKYWVTLNEPWMFTNGGYVLGTTAPGRCSDPTCLGGNSGTEPYKVTHHQLLAHAKVVHLYKTKYQENQKGLIGITLNTNWFIPLGDNSIPDKKAAERALDFQFGWFMEPLTNGDYPKSMRAIVKDRLPKFTELQSREINGSFDFIGLNYYSSSYISDAPPVDNAKPSFATDPMTTTSFEKNGIPLGPRAASFWIYTYPKGLRDLLLHIKDKYNNPAVYIHENGMNEFNDPTLSIEEAILDTYRIDSLYRHFFYIHAAIKSGANVKGYFHWSLFDSYEWFNGFTVRFGLNFVDYTNGLKRHPKLSAQWLKNFLKKN</sequence>
<dbReference type="Proteomes" id="UP001177021">
    <property type="component" value="Unassembled WGS sequence"/>
</dbReference>
<keyword evidence="2" id="KW-1185">Reference proteome</keyword>